<dbReference type="Gene3D" id="3.90.320.10">
    <property type="match status" value="1"/>
</dbReference>
<dbReference type="InterPro" id="IPR051703">
    <property type="entry name" value="NF-kappa-B_Signaling_Reg"/>
</dbReference>
<organism evidence="2 3">
    <name type="scientific">Macrosiphum euphorbiae</name>
    <name type="common">potato aphid</name>
    <dbReference type="NCBI Taxonomy" id="13131"/>
    <lineage>
        <taxon>Eukaryota</taxon>
        <taxon>Metazoa</taxon>
        <taxon>Ecdysozoa</taxon>
        <taxon>Arthropoda</taxon>
        <taxon>Hexapoda</taxon>
        <taxon>Insecta</taxon>
        <taxon>Pterygota</taxon>
        <taxon>Neoptera</taxon>
        <taxon>Paraneoptera</taxon>
        <taxon>Hemiptera</taxon>
        <taxon>Sternorrhyncha</taxon>
        <taxon>Aphidomorpha</taxon>
        <taxon>Aphidoidea</taxon>
        <taxon>Aphididae</taxon>
        <taxon>Macrosiphini</taxon>
        <taxon>Macrosiphum</taxon>
    </lineage>
</organism>
<dbReference type="SUPFAM" id="SSF52980">
    <property type="entry name" value="Restriction endonuclease-like"/>
    <property type="match status" value="1"/>
</dbReference>
<evidence type="ECO:0000259" key="1">
    <source>
        <dbReference type="Pfam" id="PF09588"/>
    </source>
</evidence>
<sequence>MESIAIQCLETKLGQNVSSCGLIIDQSIPYFAASPDGLIGDDCLVEIKYPYSAKDHTTIVEAINDKKIKFLKINKKSDLPELKRTHDYYYQIQGQLHISKKSYCYFVVFSQNWIQIEKIVYNDEFWQNEMCTELTKFYLDCVLPQIVIPQYGKRLLTQDIKDPKEKDIVL</sequence>
<dbReference type="PANTHER" id="PTHR46609:SF8">
    <property type="entry name" value="YQAJ VIRAL RECOMBINASE DOMAIN-CONTAINING PROTEIN"/>
    <property type="match status" value="1"/>
</dbReference>
<dbReference type="CDD" id="cd22343">
    <property type="entry name" value="PDDEXK_lambda_exonuclease-like"/>
    <property type="match status" value="1"/>
</dbReference>
<dbReference type="InterPro" id="IPR011335">
    <property type="entry name" value="Restrct_endonuc-II-like"/>
</dbReference>
<dbReference type="InterPro" id="IPR011604">
    <property type="entry name" value="PDDEXK-like_dom_sf"/>
</dbReference>
<dbReference type="AlphaFoldDB" id="A0AAV0WW18"/>
<evidence type="ECO:0000313" key="2">
    <source>
        <dbReference type="EMBL" id="CAI6360038.1"/>
    </source>
</evidence>
<dbReference type="Pfam" id="PF09588">
    <property type="entry name" value="YqaJ"/>
    <property type="match status" value="1"/>
</dbReference>
<name>A0AAV0WW18_9HEMI</name>
<dbReference type="GO" id="GO:0006281">
    <property type="term" value="P:DNA repair"/>
    <property type="evidence" value="ECO:0007669"/>
    <property type="project" value="UniProtKB-ARBA"/>
</dbReference>
<gene>
    <name evidence="2" type="ORF">MEUPH1_LOCUS15383</name>
</gene>
<proteinExistence type="predicted"/>
<protein>
    <recommendedName>
        <fullName evidence="1">YqaJ viral recombinase domain-containing protein</fullName>
    </recommendedName>
</protein>
<dbReference type="PANTHER" id="PTHR46609">
    <property type="entry name" value="EXONUCLEASE, PHAGE-TYPE/RECB, C-TERMINAL DOMAIN-CONTAINING PROTEIN"/>
    <property type="match status" value="1"/>
</dbReference>
<dbReference type="InterPro" id="IPR019080">
    <property type="entry name" value="YqaJ_viral_recombinase"/>
</dbReference>
<comment type="caution">
    <text evidence="2">The sequence shown here is derived from an EMBL/GenBank/DDBJ whole genome shotgun (WGS) entry which is preliminary data.</text>
</comment>
<keyword evidence="3" id="KW-1185">Reference proteome</keyword>
<dbReference type="Proteomes" id="UP001160148">
    <property type="component" value="Unassembled WGS sequence"/>
</dbReference>
<reference evidence="2 3" key="1">
    <citation type="submission" date="2023-01" db="EMBL/GenBank/DDBJ databases">
        <authorList>
            <person name="Whitehead M."/>
        </authorList>
    </citation>
    <scope>NUCLEOTIDE SEQUENCE [LARGE SCALE GENOMIC DNA]</scope>
</reference>
<evidence type="ECO:0000313" key="3">
    <source>
        <dbReference type="Proteomes" id="UP001160148"/>
    </source>
</evidence>
<feature type="domain" description="YqaJ viral recombinase" evidence="1">
    <location>
        <begin position="1"/>
        <end position="101"/>
    </location>
</feature>
<accession>A0AAV0WW18</accession>
<dbReference type="EMBL" id="CARXXK010000002">
    <property type="protein sequence ID" value="CAI6360038.1"/>
    <property type="molecule type" value="Genomic_DNA"/>
</dbReference>